<keyword evidence="2" id="KW-0472">Membrane</keyword>
<dbReference type="PANTHER" id="PTHR31685">
    <property type="entry name" value="INTEGRAL MEMBRANE PROTEIN (AFU_ORTHOLOGUE AFUA_6G12730)-RELATED"/>
    <property type="match status" value="1"/>
</dbReference>
<evidence type="ECO:0000313" key="5">
    <source>
        <dbReference type="EMBL" id="KAH3680992.1"/>
    </source>
</evidence>
<feature type="transmembrane region" description="Helical" evidence="2">
    <location>
        <begin position="106"/>
        <end position="124"/>
    </location>
</feature>
<feature type="transmembrane region" description="Helical" evidence="2">
    <location>
        <begin position="47"/>
        <end position="67"/>
    </location>
</feature>
<evidence type="ECO:0000259" key="4">
    <source>
        <dbReference type="Pfam" id="PF10355"/>
    </source>
</evidence>
<keyword evidence="3" id="KW-0732">Signal</keyword>
<reference evidence="5" key="2">
    <citation type="submission" date="2021-01" db="EMBL/GenBank/DDBJ databases">
        <authorList>
            <person name="Schikora-Tamarit M.A."/>
        </authorList>
    </citation>
    <scope>NUCLEOTIDE SEQUENCE</scope>
    <source>
        <strain evidence="5">CBS2887</strain>
    </source>
</reference>
<feature type="transmembrane region" description="Helical" evidence="2">
    <location>
        <begin position="253"/>
        <end position="273"/>
    </location>
</feature>
<organism evidence="5 6">
    <name type="scientific">Wickerhamomyces pijperi</name>
    <name type="common">Yeast</name>
    <name type="synonym">Pichia pijperi</name>
    <dbReference type="NCBI Taxonomy" id="599730"/>
    <lineage>
        <taxon>Eukaryota</taxon>
        <taxon>Fungi</taxon>
        <taxon>Dikarya</taxon>
        <taxon>Ascomycota</taxon>
        <taxon>Saccharomycotina</taxon>
        <taxon>Saccharomycetes</taxon>
        <taxon>Phaffomycetales</taxon>
        <taxon>Wickerhamomycetaceae</taxon>
        <taxon>Wickerhamomyces</taxon>
    </lineage>
</organism>
<keyword evidence="6" id="KW-1185">Reference proteome</keyword>
<keyword evidence="2" id="KW-0812">Transmembrane</keyword>
<gene>
    <name evidence="5" type="ORF">WICPIJ_008000</name>
</gene>
<evidence type="ECO:0000256" key="3">
    <source>
        <dbReference type="SAM" id="SignalP"/>
    </source>
</evidence>
<feature type="signal peptide" evidence="3">
    <location>
        <begin position="1"/>
        <end position="23"/>
    </location>
</feature>
<accession>A0A9P8PZE4</accession>
<feature type="transmembrane region" description="Helical" evidence="2">
    <location>
        <begin position="158"/>
        <end position="178"/>
    </location>
</feature>
<feature type="transmembrane region" description="Helical" evidence="2">
    <location>
        <begin position="380"/>
        <end position="399"/>
    </location>
</feature>
<sequence>MLKISRTTLLTVVLTLGVVTVQAMEMDNAADFTLPSVPNGGPKAFHFLSTLFVLLILQSFATVLTFAERQHSASFLQCVTLGYAVFEALFLRFPDADGVENRTSRGTAWFLLILNSVTVFFALLNSSSSFLLSSEGKPGLKWIARLSERGLKRIHKTLAFLLVLTGWVKTCLAPVALFGFCRDVHLGQCLAHGIMGSSFIIYGFVYALVLVLPHFRENPNHNQDWYDSCLMTAYGVVNTFTEHRFGQEWSHSDFQHTSMGIIWWCGGMLGLFFTRNGERSWIPSMLIMFTGWAMSEHSQQLMISTKIHYVFGLSLMLGALCRIIEISVLLKDERNAGRGKIYTFQYLSPFFLILAGVLFMGANEQQLELVVALGSDHGAYTLTITSCAFLILLWILVLLEVYQRLTYRSGDAAVFGENSKYQDLRQDDSGANGSTEFELDNFQD</sequence>
<name>A0A9P8PZE4_WICPI</name>
<dbReference type="InterPro" id="IPR018827">
    <property type="entry name" value="YTP1_C"/>
</dbReference>
<reference evidence="5" key="1">
    <citation type="journal article" date="2021" name="Open Biol.">
        <title>Shared evolutionary footprints suggest mitochondrial oxidative damage underlies multiple complex I losses in fungi.</title>
        <authorList>
            <person name="Schikora-Tamarit M.A."/>
            <person name="Marcet-Houben M."/>
            <person name="Nosek J."/>
            <person name="Gabaldon T."/>
        </authorList>
    </citation>
    <scope>NUCLEOTIDE SEQUENCE</scope>
    <source>
        <strain evidence="5">CBS2887</strain>
    </source>
</reference>
<evidence type="ECO:0000256" key="2">
    <source>
        <dbReference type="SAM" id="Phobius"/>
    </source>
</evidence>
<keyword evidence="2" id="KW-1133">Transmembrane helix</keyword>
<evidence type="ECO:0000313" key="6">
    <source>
        <dbReference type="Proteomes" id="UP000774326"/>
    </source>
</evidence>
<dbReference type="Pfam" id="PF10355">
    <property type="entry name" value="Ytp1"/>
    <property type="match status" value="1"/>
</dbReference>
<proteinExistence type="predicted"/>
<dbReference type="AlphaFoldDB" id="A0A9P8PZE4"/>
<feature type="domain" description="Protein YTP1-like C-terminal" evidence="4">
    <location>
        <begin position="166"/>
        <end position="402"/>
    </location>
</feature>
<feature type="transmembrane region" description="Helical" evidence="2">
    <location>
        <begin position="342"/>
        <end position="360"/>
    </location>
</feature>
<dbReference type="PANTHER" id="PTHR31685:SF2">
    <property type="entry name" value="PROTEIN YTP1"/>
    <property type="match status" value="1"/>
</dbReference>
<feature type="transmembrane region" description="Helical" evidence="2">
    <location>
        <begin position="307"/>
        <end position="330"/>
    </location>
</feature>
<feature type="transmembrane region" description="Helical" evidence="2">
    <location>
        <begin position="74"/>
        <end position="94"/>
    </location>
</feature>
<dbReference type="Proteomes" id="UP000774326">
    <property type="component" value="Unassembled WGS sequence"/>
</dbReference>
<feature type="transmembrane region" description="Helical" evidence="2">
    <location>
        <begin position="190"/>
        <end position="212"/>
    </location>
</feature>
<dbReference type="OrthoDB" id="4137487at2759"/>
<feature type="region of interest" description="Disordered" evidence="1">
    <location>
        <begin position="425"/>
        <end position="444"/>
    </location>
</feature>
<feature type="chain" id="PRO_5040299938" description="Protein YTP1-like C-terminal domain-containing protein" evidence="3">
    <location>
        <begin position="24"/>
        <end position="444"/>
    </location>
</feature>
<evidence type="ECO:0000256" key="1">
    <source>
        <dbReference type="SAM" id="MobiDB-lite"/>
    </source>
</evidence>
<protein>
    <recommendedName>
        <fullName evidence="4">Protein YTP1-like C-terminal domain-containing protein</fullName>
    </recommendedName>
</protein>
<comment type="caution">
    <text evidence="5">The sequence shown here is derived from an EMBL/GenBank/DDBJ whole genome shotgun (WGS) entry which is preliminary data.</text>
</comment>
<dbReference type="EMBL" id="JAEUBG010004634">
    <property type="protein sequence ID" value="KAH3680992.1"/>
    <property type="molecule type" value="Genomic_DNA"/>
</dbReference>